<protein>
    <submittedName>
        <fullName evidence="6">HlyD family secretion protein</fullName>
    </submittedName>
</protein>
<sequence length="398" mass="43049">MKTKVQWRRQIVFALIVAAIAWGLYSGFRPQPVVVDLGSAVRAPMRVAVEQEGRTRVADRYVVAAPVDGYARRIELEVGDAVEAGDALAVLEAQRSEVLDARRRAEAEARVAATQANLAAVGQRVQAAEAGATLARRELERIRRLRAAGHVTLDAEDRAAAEDERAAAELRSARFNVATARHELEAARTALGYAAASGRGDPLLVRAPVAGRVLKIPRKSEGAVEVGQALIEIGDPRALEVEVDVLSADAVRIRPGTRVLFERWGGEGALEGKVRVVEPAGFTKVSALGVEEQRVWVIVDFTSPAEQWQRLGDGYRVEASFVLWEEEDVLQVPASALFRDGEGWAVFAVEEGRAVRRRVDTGQRNGLAAQVMSGLAEGASVVVHPDDRLRDGVKVSGR</sequence>
<dbReference type="GO" id="GO:0022857">
    <property type="term" value="F:transmembrane transporter activity"/>
    <property type="evidence" value="ECO:0007669"/>
    <property type="project" value="InterPro"/>
</dbReference>
<dbReference type="InterPro" id="IPR011053">
    <property type="entry name" value="Single_hybrid_motif"/>
</dbReference>
<keyword evidence="3" id="KW-0175">Coiled coil</keyword>
<dbReference type="SUPFAM" id="SSF51230">
    <property type="entry name" value="Single hybrid motif"/>
    <property type="match status" value="1"/>
</dbReference>
<evidence type="ECO:0000313" key="6">
    <source>
        <dbReference type="EMBL" id="SIP96091.1"/>
    </source>
</evidence>
<evidence type="ECO:0000256" key="2">
    <source>
        <dbReference type="ARBA" id="ARBA00009477"/>
    </source>
</evidence>
<dbReference type="InterPro" id="IPR058637">
    <property type="entry name" value="YknX-like_C"/>
</dbReference>
<dbReference type="NCBIfam" id="TIGR01730">
    <property type="entry name" value="RND_mfp"/>
    <property type="match status" value="1"/>
</dbReference>
<dbReference type="Gene3D" id="1.10.287.470">
    <property type="entry name" value="Helix hairpin bin"/>
    <property type="match status" value="1"/>
</dbReference>
<keyword evidence="4" id="KW-1133">Transmembrane helix</keyword>
<accession>A0A1N6NVI4</accession>
<evidence type="ECO:0000313" key="7">
    <source>
        <dbReference type="Proteomes" id="UP000186819"/>
    </source>
</evidence>
<dbReference type="InterPro" id="IPR050465">
    <property type="entry name" value="UPF0194_transport"/>
</dbReference>
<dbReference type="Pfam" id="PF25989">
    <property type="entry name" value="YknX_C"/>
    <property type="match status" value="1"/>
</dbReference>
<organism evidence="6 7">
    <name type="scientific">Aromatoleum tolulyticum</name>
    <dbReference type="NCBI Taxonomy" id="34027"/>
    <lineage>
        <taxon>Bacteria</taxon>
        <taxon>Pseudomonadati</taxon>
        <taxon>Pseudomonadota</taxon>
        <taxon>Betaproteobacteria</taxon>
        <taxon>Rhodocyclales</taxon>
        <taxon>Rhodocyclaceae</taxon>
        <taxon>Aromatoleum</taxon>
    </lineage>
</organism>
<dbReference type="Gene3D" id="2.40.30.170">
    <property type="match status" value="1"/>
</dbReference>
<dbReference type="GO" id="GO:0016020">
    <property type="term" value="C:membrane"/>
    <property type="evidence" value="ECO:0007669"/>
    <property type="project" value="InterPro"/>
</dbReference>
<dbReference type="RefSeq" id="WP_076600472.1">
    <property type="nucleotide sequence ID" value="NZ_FTMD01000001.1"/>
</dbReference>
<evidence type="ECO:0000256" key="3">
    <source>
        <dbReference type="ARBA" id="ARBA00023054"/>
    </source>
</evidence>
<keyword evidence="4" id="KW-0472">Membrane</keyword>
<gene>
    <name evidence="6" type="ORF">SAMN05421829_101474</name>
</gene>
<dbReference type="Proteomes" id="UP000186819">
    <property type="component" value="Unassembled WGS sequence"/>
</dbReference>
<name>A0A1N6NVI4_9RHOO</name>
<evidence type="ECO:0000256" key="1">
    <source>
        <dbReference type="ARBA" id="ARBA00004196"/>
    </source>
</evidence>
<dbReference type="PANTHER" id="PTHR32347">
    <property type="entry name" value="EFFLUX SYSTEM COMPONENT YKNX-RELATED"/>
    <property type="match status" value="1"/>
</dbReference>
<comment type="subcellular location">
    <subcellularLocation>
        <location evidence="1">Cell envelope</location>
    </subcellularLocation>
</comment>
<keyword evidence="7" id="KW-1185">Reference proteome</keyword>
<proteinExistence type="inferred from homology"/>
<dbReference type="PANTHER" id="PTHR32347:SF29">
    <property type="entry name" value="UPF0194 MEMBRANE PROTEIN YBHG"/>
    <property type="match status" value="1"/>
</dbReference>
<feature type="transmembrane region" description="Helical" evidence="4">
    <location>
        <begin position="12"/>
        <end position="28"/>
    </location>
</feature>
<reference evidence="7" key="1">
    <citation type="submission" date="2017-01" db="EMBL/GenBank/DDBJ databases">
        <authorList>
            <person name="Varghese N."/>
            <person name="Submissions S."/>
        </authorList>
    </citation>
    <scope>NUCLEOTIDE SEQUENCE [LARGE SCALE GENOMIC DNA]</scope>
    <source>
        <strain evidence="7">ATCC 51758</strain>
    </source>
</reference>
<comment type="similarity">
    <text evidence="2">Belongs to the membrane fusion protein (MFP) (TC 8.A.1) family.</text>
</comment>
<dbReference type="AlphaFoldDB" id="A0A1N6NVI4"/>
<evidence type="ECO:0000256" key="4">
    <source>
        <dbReference type="SAM" id="Phobius"/>
    </source>
</evidence>
<dbReference type="STRING" id="34027.SAMN05421829_101474"/>
<keyword evidence="4" id="KW-0812">Transmembrane</keyword>
<dbReference type="OrthoDB" id="9791520at2"/>
<dbReference type="Gene3D" id="2.40.420.20">
    <property type="match status" value="1"/>
</dbReference>
<dbReference type="Gene3D" id="2.40.50.100">
    <property type="match status" value="1"/>
</dbReference>
<dbReference type="InterPro" id="IPR006143">
    <property type="entry name" value="RND_pump_MFP"/>
</dbReference>
<dbReference type="EMBL" id="FTMD01000001">
    <property type="protein sequence ID" value="SIP96091.1"/>
    <property type="molecule type" value="Genomic_DNA"/>
</dbReference>
<feature type="domain" description="YknX-like C-terminal permuted SH3-like" evidence="5">
    <location>
        <begin position="329"/>
        <end position="395"/>
    </location>
</feature>
<evidence type="ECO:0000259" key="5">
    <source>
        <dbReference type="Pfam" id="PF25989"/>
    </source>
</evidence>
<dbReference type="GO" id="GO:0030313">
    <property type="term" value="C:cell envelope"/>
    <property type="evidence" value="ECO:0007669"/>
    <property type="project" value="UniProtKB-SubCell"/>
</dbReference>